<dbReference type="AlphaFoldDB" id="A0A8H2QRM1"/>
<sequence length="56" mass="6320">MLSCGSMKKGEIYKCQDCSFEIEVINECDCDHDEPCQDNQASCCDFTCCGKPMVRK</sequence>
<proteinExistence type="predicted"/>
<comment type="caution">
    <text evidence="1">The sequence shown here is derived from an EMBL/GenBank/DDBJ whole genome shotgun (WGS) entry which is preliminary data.</text>
</comment>
<evidence type="ECO:0000313" key="2">
    <source>
        <dbReference type="Proteomes" id="UP000377798"/>
    </source>
</evidence>
<keyword evidence="2" id="KW-1185">Reference proteome</keyword>
<accession>A0A8H2QRM1</accession>
<reference evidence="1 2" key="1">
    <citation type="submission" date="2019-02" db="EMBL/GenBank/DDBJ databases">
        <authorList>
            <consortium name="Pathogen Informatics"/>
        </authorList>
    </citation>
    <scope>NUCLEOTIDE SEQUENCE [LARGE SCALE GENOMIC DNA]</scope>
    <source>
        <strain evidence="1 2">3012STDY7089603</strain>
    </source>
</reference>
<dbReference type="EMBL" id="CAACYI010000001">
    <property type="protein sequence ID" value="VFB16001.1"/>
    <property type="molecule type" value="Genomic_DNA"/>
</dbReference>
<gene>
    <name evidence="1" type="ORF">NCTC13150_00511</name>
</gene>
<protein>
    <submittedName>
        <fullName evidence="1">Uncharacterized protein</fullName>
    </submittedName>
</protein>
<evidence type="ECO:0000313" key="1">
    <source>
        <dbReference type="EMBL" id="VFB16001.1"/>
    </source>
</evidence>
<organism evidence="1 2">
    <name type="scientific">Urinicoccus massiliensis</name>
    <dbReference type="NCBI Taxonomy" id="1723382"/>
    <lineage>
        <taxon>Bacteria</taxon>
        <taxon>Bacillati</taxon>
        <taxon>Bacillota</taxon>
        <taxon>Tissierellia</taxon>
        <taxon>Tissierellales</taxon>
        <taxon>Peptoniphilaceae</taxon>
        <taxon>Urinicoccus</taxon>
    </lineage>
</organism>
<dbReference type="Proteomes" id="UP000377798">
    <property type="component" value="Unassembled WGS sequence"/>
</dbReference>
<name>A0A8H2QRM1_9FIRM</name>